<gene>
    <name evidence="2" type="ORF">SAMN04487947_4027</name>
</gene>
<dbReference type="InterPro" id="IPR007404">
    <property type="entry name" value="YdjM-like"/>
</dbReference>
<keyword evidence="1" id="KW-1133">Transmembrane helix</keyword>
<keyword evidence="3" id="KW-1185">Reference proteome</keyword>
<evidence type="ECO:0000313" key="3">
    <source>
        <dbReference type="Proteomes" id="UP000198531"/>
    </source>
</evidence>
<protein>
    <submittedName>
        <fullName evidence="2">LexA-binding, inner membrane-associated putative hydrolase</fullName>
    </submittedName>
</protein>
<dbReference type="GO" id="GO:0016787">
    <property type="term" value="F:hydrolase activity"/>
    <property type="evidence" value="ECO:0007669"/>
    <property type="project" value="UniProtKB-KW"/>
</dbReference>
<keyword evidence="1" id="KW-0472">Membrane</keyword>
<dbReference type="AlphaFoldDB" id="A0A1I6J4L0"/>
<feature type="transmembrane region" description="Helical" evidence="1">
    <location>
        <begin position="60"/>
        <end position="79"/>
    </location>
</feature>
<keyword evidence="2" id="KW-0378">Hydrolase</keyword>
<dbReference type="RefSeq" id="WP_089811029.1">
    <property type="nucleotide sequence ID" value="NZ_FOYT01000006.1"/>
</dbReference>
<dbReference type="Proteomes" id="UP000198531">
    <property type="component" value="Unassembled WGS sequence"/>
</dbReference>
<evidence type="ECO:0000256" key="1">
    <source>
        <dbReference type="SAM" id="Phobius"/>
    </source>
</evidence>
<evidence type="ECO:0000313" key="2">
    <source>
        <dbReference type="EMBL" id="SFR73811.1"/>
    </source>
</evidence>
<organism evidence="2 3">
    <name type="scientific">Halogeometricum rufum</name>
    <dbReference type="NCBI Taxonomy" id="553469"/>
    <lineage>
        <taxon>Archaea</taxon>
        <taxon>Methanobacteriati</taxon>
        <taxon>Methanobacteriota</taxon>
        <taxon>Stenosarchaea group</taxon>
        <taxon>Halobacteria</taxon>
        <taxon>Halobacteriales</taxon>
        <taxon>Haloferacaceae</taxon>
        <taxon>Halogeometricum</taxon>
    </lineage>
</organism>
<dbReference type="Pfam" id="PF04307">
    <property type="entry name" value="YdjM"/>
    <property type="match status" value="1"/>
</dbReference>
<dbReference type="OrthoDB" id="200338at2157"/>
<sequence>MWPYAHLAVGYLLYSGYAHVRLRRPPSELAALFVVLGTQLPDFVDKPLALVGVLASGRSLAHSFLFAVPVVALVAGLVYRRTGDTAPGVAFGVSYVSATIGDGAQQFVQGGLANDLREVSFWVWPLSVPAERIVELLGVTPGVERLIAGKAAWTAAHLPLGPELKVWIRWFEFAVTVLALSVWFLDGAPGLKLLRETVIAPRRKRGEENG</sequence>
<accession>A0A1I6J4L0</accession>
<reference evidence="3" key="1">
    <citation type="submission" date="2016-10" db="EMBL/GenBank/DDBJ databases">
        <authorList>
            <person name="Varghese N."/>
            <person name="Submissions S."/>
        </authorList>
    </citation>
    <scope>NUCLEOTIDE SEQUENCE [LARGE SCALE GENOMIC DNA]</scope>
    <source>
        <strain evidence="3">CGMCC 1.7736</strain>
    </source>
</reference>
<name>A0A1I6J4L0_9EURY</name>
<dbReference type="EMBL" id="FOYT01000006">
    <property type="protein sequence ID" value="SFR73811.1"/>
    <property type="molecule type" value="Genomic_DNA"/>
</dbReference>
<keyword evidence="1" id="KW-0812">Transmembrane</keyword>
<proteinExistence type="predicted"/>